<feature type="domain" description="F-box" evidence="1">
    <location>
        <begin position="16"/>
        <end position="61"/>
    </location>
</feature>
<dbReference type="SMART" id="SM00256">
    <property type="entry name" value="FBOX"/>
    <property type="match status" value="1"/>
</dbReference>
<dbReference type="Pfam" id="PF08268">
    <property type="entry name" value="FBA_3"/>
    <property type="match status" value="1"/>
</dbReference>
<dbReference type="InterPro" id="IPR013187">
    <property type="entry name" value="F-box-assoc_dom_typ3"/>
</dbReference>
<organism evidence="2 4">
    <name type="scientific">Medicago truncatula</name>
    <name type="common">Barrel medic</name>
    <name type="synonym">Medicago tribuloides</name>
    <dbReference type="NCBI Taxonomy" id="3880"/>
    <lineage>
        <taxon>Eukaryota</taxon>
        <taxon>Viridiplantae</taxon>
        <taxon>Streptophyta</taxon>
        <taxon>Embryophyta</taxon>
        <taxon>Tracheophyta</taxon>
        <taxon>Spermatophyta</taxon>
        <taxon>Magnoliopsida</taxon>
        <taxon>eudicotyledons</taxon>
        <taxon>Gunneridae</taxon>
        <taxon>Pentapetalae</taxon>
        <taxon>rosids</taxon>
        <taxon>fabids</taxon>
        <taxon>Fabales</taxon>
        <taxon>Fabaceae</taxon>
        <taxon>Papilionoideae</taxon>
        <taxon>50 kb inversion clade</taxon>
        <taxon>NPAAA clade</taxon>
        <taxon>Hologalegina</taxon>
        <taxon>IRL clade</taxon>
        <taxon>Trifolieae</taxon>
        <taxon>Medicago</taxon>
    </lineage>
</organism>
<dbReference type="NCBIfam" id="TIGR01640">
    <property type="entry name" value="F_box_assoc_1"/>
    <property type="match status" value="1"/>
</dbReference>
<dbReference type="HOGENOM" id="CLU_027176_0_1_1"/>
<dbReference type="SUPFAM" id="SSF81383">
    <property type="entry name" value="F-box domain"/>
    <property type="match status" value="1"/>
</dbReference>
<dbReference type="AlphaFoldDB" id="A0A072V5K2"/>
<dbReference type="Pfam" id="PF00646">
    <property type="entry name" value="F-box"/>
    <property type="match status" value="1"/>
</dbReference>
<name>A0A072V5K2_MEDTR</name>
<dbReference type="PROSITE" id="PS50181">
    <property type="entry name" value="FBOX"/>
    <property type="match status" value="1"/>
</dbReference>
<evidence type="ECO:0000259" key="1">
    <source>
        <dbReference type="PROSITE" id="PS50181"/>
    </source>
</evidence>
<evidence type="ECO:0000313" key="2">
    <source>
        <dbReference type="EMBL" id="KEH37289.1"/>
    </source>
</evidence>
<dbReference type="PANTHER" id="PTHR31672:SF13">
    <property type="entry name" value="F-BOX PROTEIN CPR30-LIKE"/>
    <property type="match status" value="1"/>
</dbReference>
<dbReference type="Gene3D" id="1.20.1280.50">
    <property type="match status" value="1"/>
</dbReference>
<dbReference type="PANTHER" id="PTHR31672">
    <property type="entry name" value="BNACNNG10540D PROTEIN"/>
    <property type="match status" value="1"/>
</dbReference>
<sequence length="495" mass="56031">MNIPVPPPLIAAEGPPAVLILLPDEVIFEFLSFLEVKDLMWMKCVCKSWNTVISDPIFAKMHLKKKKKKKQHLTLLSDKSKGSGDCRAVPISRLLQEMNTFSSSLTDDDLPYHNRFKYNDCGNIVGSCNGLICLHGCSFTAKYINHSLSFWNPATRTKSDTLLSVCPYFKRPQHETCKFTLGFDNSTDTFKVVMLTLKSDDNLVALGKTAAKVFTLGGDNNDVAWRDIQCFPVVVVPRNFCFAQCDTVYLNNSINWLDRDIYTVLAPSILQLKATCPFLSVSVDCLSVLRDCMCFSYDFKKTHLVIWKMDEFGVEDSWTQFLKISYMNLQIDYLPQLIPLCLSEDVDTLIFSINQAGQAILYNWKDNRVKRIKSTNRITWSRAKAYVESLISTDLLKSGNSKYIKPKRILGSLVYCAKIHMIASLCSPSSFQNRYSAAYKSTLEQCFRWRDMQMANNPLYKHAIAAYGATMVGIPSQNGYYSAMPFCHGGTMTAT</sequence>
<protein>
    <submittedName>
        <fullName evidence="2">F-box protein interaction domain protein</fullName>
    </submittedName>
</protein>
<proteinExistence type="predicted"/>
<dbReference type="InterPro" id="IPR001810">
    <property type="entry name" value="F-box_dom"/>
</dbReference>
<gene>
    <name evidence="2" type="ordered locus">MTR_2g437110</name>
</gene>
<dbReference type="EMBL" id="CM001218">
    <property type="protein sequence ID" value="KEH37289.1"/>
    <property type="molecule type" value="Genomic_DNA"/>
</dbReference>
<dbReference type="InterPro" id="IPR036047">
    <property type="entry name" value="F-box-like_dom_sf"/>
</dbReference>
<evidence type="ECO:0000313" key="3">
    <source>
        <dbReference type="EnsemblPlants" id="KEH37289"/>
    </source>
</evidence>
<dbReference type="EnsemblPlants" id="KEH37289">
    <property type="protein sequence ID" value="KEH37289"/>
    <property type="gene ID" value="MTR_2g437110"/>
</dbReference>
<dbReference type="InterPro" id="IPR017451">
    <property type="entry name" value="F-box-assoc_interact_dom"/>
</dbReference>
<keyword evidence="4" id="KW-1185">Reference proteome</keyword>
<reference evidence="2 4" key="2">
    <citation type="journal article" date="2014" name="BMC Genomics">
        <title>An improved genome release (version Mt4.0) for the model legume Medicago truncatula.</title>
        <authorList>
            <person name="Tang H."/>
            <person name="Krishnakumar V."/>
            <person name="Bidwell S."/>
            <person name="Rosen B."/>
            <person name="Chan A."/>
            <person name="Zhou S."/>
            <person name="Gentzbittel L."/>
            <person name="Childs K.L."/>
            <person name="Yandell M."/>
            <person name="Gundlach H."/>
            <person name="Mayer K.F."/>
            <person name="Schwartz D.C."/>
            <person name="Town C.D."/>
        </authorList>
    </citation>
    <scope>GENOME REANNOTATION</scope>
    <source>
        <strain evidence="2">A17</strain>
        <strain evidence="3 4">cv. Jemalong A17</strain>
    </source>
</reference>
<dbReference type="Proteomes" id="UP000002051">
    <property type="component" value="Chromosome 2"/>
</dbReference>
<reference evidence="2 4" key="1">
    <citation type="journal article" date="2011" name="Nature">
        <title>The Medicago genome provides insight into the evolution of rhizobial symbioses.</title>
        <authorList>
            <person name="Young N.D."/>
            <person name="Debelle F."/>
            <person name="Oldroyd G.E."/>
            <person name="Geurts R."/>
            <person name="Cannon S.B."/>
            <person name="Udvardi M.K."/>
            <person name="Benedito V.A."/>
            <person name="Mayer K.F."/>
            <person name="Gouzy J."/>
            <person name="Schoof H."/>
            <person name="Van de Peer Y."/>
            <person name="Proost S."/>
            <person name="Cook D.R."/>
            <person name="Meyers B.C."/>
            <person name="Spannagl M."/>
            <person name="Cheung F."/>
            <person name="De Mita S."/>
            <person name="Krishnakumar V."/>
            <person name="Gundlach H."/>
            <person name="Zhou S."/>
            <person name="Mudge J."/>
            <person name="Bharti A.K."/>
            <person name="Murray J.D."/>
            <person name="Naoumkina M.A."/>
            <person name="Rosen B."/>
            <person name="Silverstein K.A."/>
            <person name="Tang H."/>
            <person name="Rombauts S."/>
            <person name="Zhao P.X."/>
            <person name="Zhou P."/>
            <person name="Barbe V."/>
            <person name="Bardou P."/>
            <person name="Bechner M."/>
            <person name="Bellec A."/>
            <person name="Berger A."/>
            <person name="Berges H."/>
            <person name="Bidwell S."/>
            <person name="Bisseling T."/>
            <person name="Choisne N."/>
            <person name="Couloux A."/>
            <person name="Denny R."/>
            <person name="Deshpande S."/>
            <person name="Dai X."/>
            <person name="Doyle J.J."/>
            <person name="Dudez A.M."/>
            <person name="Farmer A.D."/>
            <person name="Fouteau S."/>
            <person name="Franken C."/>
            <person name="Gibelin C."/>
            <person name="Gish J."/>
            <person name="Goldstein S."/>
            <person name="Gonzalez A.J."/>
            <person name="Green P.J."/>
            <person name="Hallab A."/>
            <person name="Hartog M."/>
            <person name="Hua A."/>
            <person name="Humphray S.J."/>
            <person name="Jeong D.H."/>
            <person name="Jing Y."/>
            <person name="Jocker A."/>
            <person name="Kenton S.M."/>
            <person name="Kim D.J."/>
            <person name="Klee K."/>
            <person name="Lai H."/>
            <person name="Lang C."/>
            <person name="Lin S."/>
            <person name="Macmil S.L."/>
            <person name="Magdelenat G."/>
            <person name="Matthews L."/>
            <person name="McCorrison J."/>
            <person name="Monaghan E.L."/>
            <person name="Mun J.H."/>
            <person name="Najar F.Z."/>
            <person name="Nicholson C."/>
            <person name="Noirot C."/>
            <person name="O'Bleness M."/>
            <person name="Paule C.R."/>
            <person name="Poulain J."/>
            <person name="Prion F."/>
            <person name="Qin B."/>
            <person name="Qu C."/>
            <person name="Retzel E.F."/>
            <person name="Riddle C."/>
            <person name="Sallet E."/>
            <person name="Samain S."/>
            <person name="Samson N."/>
            <person name="Sanders I."/>
            <person name="Saurat O."/>
            <person name="Scarpelli C."/>
            <person name="Schiex T."/>
            <person name="Segurens B."/>
            <person name="Severin A.J."/>
            <person name="Sherrier D.J."/>
            <person name="Shi R."/>
            <person name="Sims S."/>
            <person name="Singer S.R."/>
            <person name="Sinharoy S."/>
            <person name="Sterck L."/>
            <person name="Viollet A."/>
            <person name="Wang B.B."/>
            <person name="Wang K."/>
            <person name="Wang M."/>
            <person name="Wang X."/>
            <person name="Warfsmann J."/>
            <person name="Weissenbach J."/>
            <person name="White D.D."/>
            <person name="White J.D."/>
            <person name="Wiley G.B."/>
            <person name="Wincker P."/>
            <person name="Xing Y."/>
            <person name="Yang L."/>
            <person name="Yao Z."/>
            <person name="Ying F."/>
            <person name="Zhai J."/>
            <person name="Zhou L."/>
            <person name="Zuber A."/>
            <person name="Denarie J."/>
            <person name="Dixon R.A."/>
            <person name="May G.D."/>
            <person name="Schwartz D.C."/>
            <person name="Rogers J."/>
            <person name="Quetier F."/>
            <person name="Town C.D."/>
            <person name="Roe B.A."/>
        </authorList>
    </citation>
    <scope>NUCLEOTIDE SEQUENCE [LARGE SCALE GENOMIC DNA]</scope>
    <source>
        <strain evidence="2">A17</strain>
        <strain evidence="3 4">cv. Jemalong A17</strain>
    </source>
</reference>
<evidence type="ECO:0000313" key="4">
    <source>
        <dbReference type="Proteomes" id="UP000002051"/>
    </source>
</evidence>
<dbReference type="InterPro" id="IPR050796">
    <property type="entry name" value="SCF_F-box_component"/>
</dbReference>
<accession>A0A072V5K2</accession>
<reference evidence="3" key="3">
    <citation type="submission" date="2015-04" db="UniProtKB">
        <authorList>
            <consortium name="EnsemblPlants"/>
        </authorList>
    </citation>
    <scope>IDENTIFICATION</scope>
    <source>
        <strain evidence="3">cv. Jemalong A17</strain>
    </source>
</reference>